<evidence type="ECO:0000256" key="1">
    <source>
        <dbReference type="SAM" id="MobiDB-lite"/>
    </source>
</evidence>
<dbReference type="PANTHER" id="PTHR10927:SF2">
    <property type="entry name" value="RESTRICTION OF TELOMERE CAPPING PROTEIN 3"/>
    <property type="match status" value="1"/>
</dbReference>
<keyword evidence="4" id="KW-1185">Reference proteome</keyword>
<organism evidence="3 4">
    <name type="scientific">Dothistroma septosporum (strain NZE10 / CBS 128990)</name>
    <name type="common">Red band needle blight fungus</name>
    <name type="synonym">Mycosphaerella pini</name>
    <dbReference type="NCBI Taxonomy" id="675120"/>
    <lineage>
        <taxon>Eukaryota</taxon>
        <taxon>Fungi</taxon>
        <taxon>Dikarya</taxon>
        <taxon>Ascomycota</taxon>
        <taxon>Pezizomycotina</taxon>
        <taxon>Dothideomycetes</taxon>
        <taxon>Dothideomycetidae</taxon>
        <taxon>Mycosphaerellales</taxon>
        <taxon>Mycosphaerellaceae</taxon>
        <taxon>Dothistroma</taxon>
    </lineage>
</organism>
<reference evidence="3 4" key="2">
    <citation type="journal article" date="2012" name="PLoS Pathog.">
        <title>Diverse lifestyles and strategies of plant pathogenesis encoded in the genomes of eighteen Dothideomycetes fungi.</title>
        <authorList>
            <person name="Ohm R.A."/>
            <person name="Feau N."/>
            <person name="Henrissat B."/>
            <person name="Schoch C.L."/>
            <person name="Horwitz B.A."/>
            <person name="Barry K.W."/>
            <person name="Condon B.J."/>
            <person name="Copeland A.C."/>
            <person name="Dhillon B."/>
            <person name="Glaser F."/>
            <person name="Hesse C.N."/>
            <person name="Kosti I."/>
            <person name="LaButti K."/>
            <person name="Lindquist E.A."/>
            <person name="Lucas S."/>
            <person name="Salamov A.A."/>
            <person name="Bradshaw R.E."/>
            <person name="Ciuffetti L."/>
            <person name="Hamelin R.C."/>
            <person name="Kema G.H.J."/>
            <person name="Lawrence C."/>
            <person name="Scott J.A."/>
            <person name="Spatafora J.W."/>
            <person name="Turgeon B.G."/>
            <person name="de Wit P.J.G.M."/>
            <person name="Zhong S."/>
            <person name="Goodwin S.B."/>
            <person name="Grigoriev I.V."/>
        </authorList>
    </citation>
    <scope>NUCLEOTIDE SEQUENCE [LARGE SCALE GENOMIC DNA]</scope>
    <source>
        <strain evidence="4">NZE10 / CBS 128990</strain>
    </source>
</reference>
<dbReference type="EMBL" id="KB446537">
    <property type="protein sequence ID" value="EME46414.1"/>
    <property type="molecule type" value="Genomic_DNA"/>
</dbReference>
<proteinExistence type="predicted"/>
<dbReference type="OrthoDB" id="2567806at2759"/>
<feature type="domain" description="Ribosome maturation protein SDO1/SBDS N-terminal" evidence="2">
    <location>
        <begin position="8"/>
        <end position="94"/>
    </location>
</feature>
<reference evidence="4" key="1">
    <citation type="journal article" date="2012" name="PLoS Genet.">
        <title>The genomes of the fungal plant pathogens Cladosporium fulvum and Dothistroma septosporum reveal adaptation to different hosts and lifestyles but also signatures of common ancestry.</title>
        <authorList>
            <person name="de Wit P.J.G.M."/>
            <person name="van der Burgt A."/>
            <person name="Oekmen B."/>
            <person name="Stergiopoulos I."/>
            <person name="Abd-Elsalam K.A."/>
            <person name="Aerts A.L."/>
            <person name="Bahkali A.H."/>
            <person name="Beenen H.G."/>
            <person name="Chettri P."/>
            <person name="Cox M.P."/>
            <person name="Datema E."/>
            <person name="de Vries R.P."/>
            <person name="Dhillon B."/>
            <person name="Ganley A.R."/>
            <person name="Griffiths S.A."/>
            <person name="Guo Y."/>
            <person name="Hamelin R.C."/>
            <person name="Henrissat B."/>
            <person name="Kabir M.S."/>
            <person name="Jashni M.K."/>
            <person name="Kema G."/>
            <person name="Klaubauf S."/>
            <person name="Lapidus A."/>
            <person name="Levasseur A."/>
            <person name="Lindquist E."/>
            <person name="Mehrabi R."/>
            <person name="Ohm R.A."/>
            <person name="Owen T.J."/>
            <person name="Salamov A."/>
            <person name="Schwelm A."/>
            <person name="Schijlen E."/>
            <person name="Sun H."/>
            <person name="van den Burg H.A."/>
            <person name="van Ham R.C.H.J."/>
            <person name="Zhang S."/>
            <person name="Goodwin S.B."/>
            <person name="Grigoriev I.V."/>
            <person name="Collemare J."/>
            <person name="Bradshaw R.E."/>
        </authorList>
    </citation>
    <scope>NUCLEOTIDE SEQUENCE [LARGE SCALE GENOMIC DNA]</scope>
    <source>
        <strain evidence="4">NZE10 / CBS 128990</strain>
    </source>
</reference>
<sequence length="114" mass="12378">MRGNDVQIKCHYKGKDEDFVVIVDSKQAVQDWKKSDNTLPLAQVVSGFKVFVTHKHGNQGVMDTASKGQLEDEFGTSNEDEVVKQILEKGSIVEAGTSGRDGVKNDSKGAMAGH</sequence>
<dbReference type="InterPro" id="IPR019783">
    <property type="entry name" value="SDO1/SBDS_N"/>
</dbReference>
<dbReference type="Proteomes" id="UP000016933">
    <property type="component" value="Unassembled WGS sequence"/>
</dbReference>
<name>N1PVH3_DOTSN</name>
<dbReference type="Pfam" id="PF01172">
    <property type="entry name" value="SBDS_N"/>
    <property type="match status" value="1"/>
</dbReference>
<dbReference type="eggNOG" id="ENOG502S9SB">
    <property type="taxonomic scope" value="Eukaryota"/>
</dbReference>
<gene>
    <name evidence="3" type="ORF">DOTSEDRAFT_70422</name>
</gene>
<dbReference type="SUPFAM" id="SSF89895">
    <property type="entry name" value="FYSH domain"/>
    <property type="match status" value="1"/>
</dbReference>
<protein>
    <recommendedName>
        <fullName evidence="2">Ribosome maturation protein SDO1/SBDS N-terminal domain-containing protein</fullName>
    </recommendedName>
</protein>
<evidence type="ECO:0000313" key="4">
    <source>
        <dbReference type="Proteomes" id="UP000016933"/>
    </source>
</evidence>
<feature type="region of interest" description="Disordered" evidence="1">
    <location>
        <begin position="93"/>
        <end position="114"/>
    </location>
</feature>
<accession>N1PVH3</accession>
<dbReference type="OMA" id="PEHGKQG"/>
<dbReference type="Gene3D" id="3.30.1250.10">
    <property type="entry name" value="Ribosome maturation protein SBDS, N-terminal domain"/>
    <property type="match status" value="1"/>
</dbReference>
<dbReference type="InterPro" id="IPR036786">
    <property type="entry name" value="Ribosome_mat_SBDS_N_sf"/>
</dbReference>
<evidence type="ECO:0000259" key="2">
    <source>
        <dbReference type="Pfam" id="PF01172"/>
    </source>
</evidence>
<dbReference type="AlphaFoldDB" id="N1PVH3"/>
<dbReference type="STRING" id="675120.N1PVH3"/>
<dbReference type="PANTHER" id="PTHR10927">
    <property type="entry name" value="RIBOSOME MATURATION PROTEIN SBDS"/>
    <property type="match status" value="1"/>
</dbReference>
<dbReference type="InterPro" id="IPR039100">
    <property type="entry name" value="Sdo1/SBDS-like"/>
</dbReference>
<evidence type="ECO:0000313" key="3">
    <source>
        <dbReference type="EMBL" id="EME46414.1"/>
    </source>
</evidence>
<dbReference type="HOGENOM" id="CLU_137480_1_0_1"/>